<feature type="transmembrane region" description="Helical" evidence="7">
    <location>
        <begin position="270"/>
        <end position="288"/>
    </location>
</feature>
<keyword evidence="3" id="KW-1003">Cell membrane</keyword>
<feature type="domain" description="Prepilin type IV endopeptidase peptidase" evidence="8">
    <location>
        <begin position="109"/>
        <end position="232"/>
    </location>
</feature>
<evidence type="ECO:0000259" key="9">
    <source>
        <dbReference type="Pfam" id="PF06750"/>
    </source>
</evidence>
<feature type="transmembrane region" description="Helical" evidence="7">
    <location>
        <begin position="132"/>
        <end position="152"/>
    </location>
</feature>
<dbReference type="GO" id="GO:0006465">
    <property type="term" value="P:signal peptide processing"/>
    <property type="evidence" value="ECO:0007669"/>
    <property type="project" value="TreeGrafter"/>
</dbReference>
<sequence>MNPDLLFVLLAGILGLLVGSFSNVLIWRLPRGENIAFPPSHCPKCDHPLAPKDLVPLFSWLSLGGKCRYCRAPINPRYPIVEALTGIGYAAIAAAFPFAVYGAGTLGLMVLFTILLVGSAIDLDTMTIPDELTLSGTLLGVLFGLAGAGLYAREGVLGLPNVSQAVEGALLGAGVLVAIGVFGSWVMRRFRERRFPEMPLGYQQISLGLLAGAWLGPWWGLGVAALSILVNLLARKVVRIPELLTLGGFLVSLVLSSGGTGPSIGALAQGGLMAAGAVALVCGVYWWLYWRRNPETEDDGSDEDGDPVAMGFGDVKLAAAIGAFLGWERLLMAVVAAIFAGAVLGLVQLALKKGRQIKFGPYLAFGAMVALFWGGPLLDAWQQWQNSLVQP</sequence>
<evidence type="ECO:0000256" key="3">
    <source>
        <dbReference type="ARBA" id="ARBA00022475"/>
    </source>
</evidence>
<evidence type="ECO:0000256" key="4">
    <source>
        <dbReference type="ARBA" id="ARBA00022692"/>
    </source>
</evidence>
<keyword evidence="4 7" id="KW-0812">Transmembrane</keyword>
<dbReference type="GO" id="GO:0004190">
    <property type="term" value="F:aspartic-type endopeptidase activity"/>
    <property type="evidence" value="ECO:0007669"/>
    <property type="project" value="InterPro"/>
</dbReference>
<feature type="transmembrane region" description="Helical" evidence="7">
    <location>
        <begin position="359"/>
        <end position="378"/>
    </location>
</feature>
<evidence type="ECO:0000256" key="1">
    <source>
        <dbReference type="ARBA" id="ARBA00004651"/>
    </source>
</evidence>
<feature type="transmembrane region" description="Helical" evidence="7">
    <location>
        <begin position="6"/>
        <end position="27"/>
    </location>
</feature>
<dbReference type="Pfam" id="PF01478">
    <property type="entry name" value="Peptidase_A24"/>
    <property type="match status" value="2"/>
</dbReference>
<feature type="transmembrane region" description="Helical" evidence="7">
    <location>
        <begin position="78"/>
        <end position="100"/>
    </location>
</feature>
<dbReference type="Pfam" id="PF06750">
    <property type="entry name" value="A24_N_bact"/>
    <property type="match status" value="1"/>
</dbReference>
<proteinExistence type="inferred from homology"/>
<dbReference type="InterPro" id="IPR010627">
    <property type="entry name" value="Prepilin_pept_A24_N"/>
</dbReference>
<protein>
    <submittedName>
        <fullName evidence="10">Prepilin peptidase</fullName>
    </submittedName>
</protein>
<evidence type="ECO:0000256" key="6">
    <source>
        <dbReference type="ARBA" id="ARBA00023136"/>
    </source>
</evidence>
<feature type="transmembrane region" description="Helical" evidence="7">
    <location>
        <begin position="330"/>
        <end position="347"/>
    </location>
</feature>
<dbReference type="GO" id="GO:0005886">
    <property type="term" value="C:plasma membrane"/>
    <property type="evidence" value="ECO:0007669"/>
    <property type="project" value="UniProtKB-SubCell"/>
</dbReference>
<name>A0AAU6Q5Z2_9DEIO</name>
<dbReference type="EMBL" id="CP149782">
    <property type="protein sequence ID" value="WYF45684.1"/>
    <property type="molecule type" value="Genomic_DNA"/>
</dbReference>
<evidence type="ECO:0000256" key="7">
    <source>
        <dbReference type="SAM" id="Phobius"/>
    </source>
</evidence>
<dbReference type="InterPro" id="IPR000045">
    <property type="entry name" value="Prepilin_IV_endopep_pep"/>
</dbReference>
<feature type="transmembrane region" description="Helical" evidence="7">
    <location>
        <begin position="164"/>
        <end position="186"/>
    </location>
</feature>
<evidence type="ECO:0000259" key="8">
    <source>
        <dbReference type="Pfam" id="PF01478"/>
    </source>
</evidence>
<feature type="transmembrane region" description="Helical" evidence="7">
    <location>
        <begin position="240"/>
        <end position="258"/>
    </location>
</feature>
<dbReference type="AlphaFoldDB" id="A0AAU6Q5Z2"/>
<accession>A0AAU6Q5Z2</accession>
<feature type="transmembrane region" description="Helical" evidence="7">
    <location>
        <begin position="207"/>
        <end position="234"/>
    </location>
</feature>
<dbReference type="Gene3D" id="1.20.120.1220">
    <property type="match status" value="2"/>
</dbReference>
<dbReference type="PANTHER" id="PTHR30487:SF0">
    <property type="entry name" value="PREPILIN LEADER PEPTIDASE_N-METHYLTRANSFERASE-RELATED"/>
    <property type="match status" value="1"/>
</dbReference>
<feature type="domain" description="Prepilin peptidase A24 N-terminal" evidence="9">
    <location>
        <begin position="13"/>
        <end position="95"/>
    </location>
</feature>
<keyword evidence="5 7" id="KW-1133">Transmembrane helix</keyword>
<gene>
    <name evidence="10" type="ORF">WDJ50_06095</name>
</gene>
<dbReference type="PANTHER" id="PTHR30487">
    <property type="entry name" value="TYPE 4 PREPILIN-LIKE PROTEINS LEADER PEPTIDE-PROCESSING ENZYME"/>
    <property type="match status" value="1"/>
</dbReference>
<keyword evidence="6 7" id="KW-0472">Membrane</keyword>
<evidence type="ECO:0000256" key="5">
    <source>
        <dbReference type="ARBA" id="ARBA00022989"/>
    </source>
</evidence>
<feature type="domain" description="Prepilin type IV endopeptidase peptidase" evidence="8">
    <location>
        <begin position="239"/>
        <end position="346"/>
    </location>
</feature>
<comment type="subcellular location">
    <subcellularLocation>
        <location evidence="1">Cell membrane</location>
        <topology evidence="1">Multi-pass membrane protein</topology>
    </subcellularLocation>
</comment>
<comment type="similarity">
    <text evidence="2">Belongs to the peptidase A24 family.</text>
</comment>
<dbReference type="RefSeq" id="WP_339096996.1">
    <property type="nucleotide sequence ID" value="NZ_CP149782.1"/>
</dbReference>
<organism evidence="10">
    <name type="scientific">Deinococcus sp. VB142</name>
    <dbReference type="NCBI Taxonomy" id="3112952"/>
    <lineage>
        <taxon>Bacteria</taxon>
        <taxon>Thermotogati</taxon>
        <taxon>Deinococcota</taxon>
        <taxon>Deinococci</taxon>
        <taxon>Deinococcales</taxon>
        <taxon>Deinococcaceae</taxon>
        <taxon>Deinococcus</taxon>
    </lineage>
</organism>
<feature type="transmembrane region" description="Helical" evidence="7">
    <location>
        <begin position="106"/>
        <end position="125"/>
    </location>
</feature>
<evidence type="ECO:0000256" key="2">
    <source>
        <dbReference type="ARBA" id="ARBA00005801"/>
    </source>
</evidence>
<evidence type="ECO:0000313" key="10">
    <source>
        <dbReference type="EMBL" id="WYF45684.1"/>
    </source>
</evidence>
<reference evidence="10" key="1">
    <citation type="submission" date="2024-03" db="EMBL/GenBank/DDBJ databases">
        <title>Deinococcus weizhi sp. nov., isolated from human skin.</title>
        <authorList>
            <person name="Wei Z."/>
            <person name="Tian F."/>
            <person name="Yang C."/>
            <person name="Xin L.T."/>
            <person name="Wen Z.J."/>
            <person name="Lan K.C."/>
            <person name="Yu L."/>
            <person name="Zhe W."/>
            <person name="Dan F.D."/>
            <person name="Jun W."/>
            <person name="Rui Z."/>
            <person name="Yong X.J."/>
            <person name="Ting Y."/>
            <person name="Wei X."/>
            <person name="Xu Z.G."/>
            <person name="Xin Z."/>
            <person name="Dong F.G."/>
            <person name="Ni X.M."/>
            <person name="Zheng M.G."/>
            <person name="Chun Y."/>
            <person name="Qian W.X."/>
        </authorList>
    </citation>
    <scope>NUCLEOTIDE SEQUENCE</scope>
    <source>
        <strain evidence="10">VB142</strain>
    </source>
</reference>
<dbReference type="InterPro" id="IPR050882">
    <property type="entry name" value="Prepilin_peptidase/N-MTase"/>
</dbReference>